<name>A0A813UQF8_ADIRI</name>
<accession>A0A813UQF8</accession>
<feature type="region of interest" description="Disordered" evidence="1">
    <location>
        <begin position="43"/>
        <end position="66"/>
    </location>
</feature>
<organism evidence="2 3">
    <name type="scientific">Adineta ricciae</name>
    <name type="common">Rotifer</name>
    <dbReference type="NCBI Taxonomy" id="249248"/>
    <lineage>
        <taxon>Eukaryota</taxon>
        <taxon>Metazoa</taxon>
        <taxon>Spiralia</taxon>
        <taxon>Gnathifera</taxon>
        <taxon>Rotifera</taxon>
        <taxon>Eurotatoria</taxon>
        <taxon>Bdelloidea</taxon>
        <taxon>Adinetida</taxon>
        <taxon>Adinetidae</taxon>
        <taxon>Adineta</taxon>
    </lineage>
</organism>
<dbReference type="EMBL" id="CAJNOJ010000018">
    <property type="protein sequence ID" value="CAF0832419.1"/>
    <property type="molecule type" value="Genomic_DNA"/>
</dbReference>
<protein>
    <submittedName>
        <fullName evidence="2">Uncharacterized protein</fullName>
    </submittedName>
</protein>
<dbReference type="AlphaFoldDB" id="A0A813UQF8"/>
<proteinExistence type="predicted"/>
<feature type="region of interest" description="Disordered" evidence="1">
    <location>
        <begin position="147"/>
        <end position="172"/>
    </location>
</feature>
<gene>
    <name evidence="2" type="ORF">EDS130_LOCUS6407</name>
</gene>
<dbReference type="Proteomes" id="UP000663852">
    <property type="component" value="Unassembled WGS sequence"/>
</dbReference>
<evidence type="ECO:0000313" key="2">
    <source>
        <dbReference type="EMBL" id="CAF0832419.1"/>
    </source>
</evidence>
<evidence type="ECO:0000256" key="1">
    <source>
        <dbReference type="SAM" id="MobiDB-lite"/>
    </source>
</evidence>
<dbReference type="OrthoDB" id="10043397at2759"/>
<feature type="compositionally biased region" description="Polar residues" evidence="1">
    <location>
        <begin position="43"/>
        <end position="54"/>
    </location>
</feature>
<feature type="compositionally biased region" description="Low complexity" evidence="1">
    <location>
        <begin position="55"/>
        <end position="66"/>
    </location>
</feature>
<comment type="caution">
    <text evidence="2">The sequence shown here is derived from an EMBL/GenBank/DDBJ whole genome shotgun (WGS) entry which is preliminary data.</text>
</comment>
<evidence type="ECO:0000313" key="3">
    <source>
        <dbReference type="Proteomes" id="UP000663852"/>
    </source>
</evidence>
<feature type="region of interest" description="Disordered" evidence="1">
    <location>
        <begin position="78"/>
        <end position="100"/>
    </location>
</feature>
<sequence>MTSSNKVRRYLQHHKQQYLESQNNHQSAADLLAMDSTLNSTNTRRFRGRTQQPLSSSTTATTTVATTTAPVSIPQICVDNDDDYIDNTKPSDDNDDDDGHVAILDEFDQVLENELKRNSLLRTSSLKQKEFYSSAEIPMNQQRSFSFALGSPTNSDDKQTDEGIHSGELVHTSPLLSKSTKLPATIKASLSKETFSRLLHSLAFRSGTHSSTRIAMSTTDASTQQSLSPCLACRNHSNLDLLPKCRKRPSIFGVLVSKLNTTTTTVNENNPNRCSLCKRRLSKSIFYSTITNHIDDDKQLLSPSTQNFSSTSLTSSKLLHDHGHLLLRTKRRRSLPSLFHTLFDFDHQDKQHVNNKHIQHRPSFSSVLTHTLSDTVTNDQQQRQPQSIAIIKQTSTNSCSSISLSESDEDETNRNLKSYQRQSITFDDSSQLTEKRHACFQHKHMHTENNEGQVLILFVSIRTDSGANEDENKMVFDKEFSSNGMNNMSTDESTTEFNPNQLFVHPPEEKTRSLLVNVFRTRRSNITLGSNETNMVGKQFSVSVINLTTSNGTNQNHSTSSMNNNSPLVNHHIDLRKHALSEENLPTITDGTYIYFTDINGQSFRERLRWSGVVESTTLREILVQLFEKYQLNIEKCNICLRSAPTLPLSLDQPVKHLLLDDLVVTGITKNFAD</sequence>
<reference evidence="2" key="1">
    <citation type="submission" date="2021-02" db="EMBL/GenBank/DDBJ databases">
        <authorList>
            <person name="Nowell W R."/>
        </authorList>
    </citation>
    <scope>NUCLEOTIDE SEQUENCE</scope>
</reference>
<feature type="compositionally biased region" description="Basic and acidic residues" evidence="1">
    <location>
        <begin position="155"/>
        <end position="165"/>
    </location>
</feature>